<organism evidence="1 2">
    <name type="scientific">Phialemonium thermophilum</name>
    <dbReference type="NCBI Taxonomy" id="223376"/>
    <lineage>
        <taxon>Eukaryota</taxon>
        <taxon>Fungi</taxon>
        <taxon>Dikarya</taxon>
        <taxon>Ascomycota</taxon>
        <taxon>Pezizomycotina</taxon>
        <taxon>Sordariomycetes</taxon>
        <taxon>Sordariomycetidae</taxon>
        <taxon>Cephalothecales</taxon>
        <taxon>Cephalothecaceae</taxon>
        <taxon>Phialemonium</taxon>
    </lineage>
</organism>
<protein>
    <submittedName>
        <fullName evidence="1">Uncharacterized protein</fullName>
    </submittedName>
</protein>
<dbReference type="EMBL" id="JAZHXJ010002364">
    <property type="protein sequence ID" value="KAL1839247.1"/>
    <property type="molecule type" value="Genomic_DNA"/>
</dbReference>
<reference evidence="1 2" key="1">
    <citation type="journal article" date="2024" name="Commun. Biol.">
        <title>Comparative genomic analysis of thermophilic fungi reveals convergent evolutionary adaptations and gene losses.</title>
        <authorList>
            <person name="Steindorff A.S."/>
            <person name="Aguilar-Pontes M.V."/>
            <person name="Robinson A.J."/>
            <person name="Andreopoulos B."/>
            <person name="LaButti K."/>
            <person name="Kuo A."/>
            <person name="Mondo S."/>
            <person name="Riley R."/>
            <person name="Otillar R."/>
            <person name="Haridas S."/>
            <person name="Lipzen A."/>
            <person name="Grimwood J."/>
            <person name="Schmutz J."/>
            <person name="Clum A."/>
            <person name="Reid I.D."/>
            <person name="Moisan M.C."/>
            <person name="Butler G."/>
            <person name="Nguyen T.T.M."/>
            <person name="Dewar K."/>
            <person name="Conant G."/>
            <person name="Drula E."/>
            <person name="Henrissat B."/>
            <person name="Hansel C."/>
            <person name="Singer S."/>
            <person name="Hutchinson M.I."/>
            <person name="de Vries R.P."/>
            <person name="Natvig D.O."/>
            <person name="Powell A.J."/>
            <person name="Tsang A."/>
            <person name="Grigoriev I.V."/>
        </authorList>
    </citation>
    <scope>NUCLEOTIDE SEQUENCE [LARGE SCALE GENOMIC DNA]</scope>
    <source>
        <strain evidence="1 2">ATCC 24622</strain>
    </source>
</reference>
<sequence length="152" mass="16618">MTTTFFSASIVMAERMAERRKKTSREKVKQHEWEPNAIWKERCNAYHLKLSPSGEDVDSTQGAHAAILGHGRNADIRVGMSPSASARKGTPGQRVGRRQTCAKSIRCLGDSLSDGGRACDRATEPHSRGLTIFHKGTPNCSFGLSGLRLPLI</sequence>
<comment type="caution">
    <text evidence="1">The sequence shown here is derived from an EMBL/GenBank/DDBJ whole genome shotgun (WGS) entry which is preliminary data.</text>
</comment>
<keyword evidence="2" id="KW-1185">Reference proteome</keyword>
<proteinExistence type="predicted"/>
<evidence type="ECO:0000313" key="1">
    <source>
        <dbReference type="EMBL" id="KAL1839247.1"/>
    </source>
</evidence>
<accession>A0ABR3VBU0</accession>
<name>A0ABR3VBU0_9PEZI</name>
<gene>
    <name evidence="1" type="ORF">VTK73DRAFT_4091</name>
</gene>
<evidence type="ECO:0000313" key="2">
    <source>
        <dbReference type="Proteomes" id="UP001586593"/>
    </source>
</evidence>
<dbReference type="Proteomes" id="UP001586593">
    <property type="component" value="Unassembled WGS sequence"/>
</dbReference>